<dbReference type="AlphaFoldDB" id="A0A0B7GY35"/>
<proteinExistence type="predicted"/>
<accession>A0A0B7GY35</accession>
<dbReference type="Proteomes" id="UP000042527">
    <property type="component" value="Unassembled WGS sequence"/>
</dbReference>
<reference evidence="2" key="1">
    <citation type="submission" date="2015-01" db="EMBL/GenBank/DDBJ databases">
        <authorList>
            <person name="Manzoor Shahid"/>
            <person name="Zubair Saima"/>
        </authorList>
    </citation>
    <scope>NUCLEOTIDE SEQUENCE [LARGE SCALE GENOMIC DNA]</scope>
    <source>
        <strain evidence="2">V1</strain>
    </source>
</reference>
<evidence type="ECO:0000313" key="1">
    <source>
        <dbReference type="EMBL" id="CEM62492.1"/>
    </source>
</evidence>
<organism evidence="1 2">
    <name type="scientific">Treponema phagedenis</name>
    <dbReference type="NCBI Taxonomy" id="162"/>
    <lineage>
        <taxon>Bacteria</taxon>
        <taxon>Pseudomonadati</taxon>
        <taxon>Spirochaetota</taxon>
        <taxon>Spirochaetia</taxon>
        <taxon>Spirochaetales</taxon>
        <taxon>Treponemataceae</taxon>
        <taxon>Treponema</taxon>
    </lineage>
</organism>
<dbReference type="RefSeq" id="WP_197071883.1">
    <property type="nucleotide sequence ID" value="NZ_CDNC01000033.1"/>
</dbReference>
<evidence type="ECO:0008006" key="3">
    <source>
        <dbReference type="Google" id="ProtNLM"/>
    </source>
</evidence>
<dbReference type="InterPro" id="IPR041164">
    <property type="entry name" value="LDcluster4"/>
</dbReference>
<name>A0A0B7GY35_TREPH</name>
<keyword evidence="2" id="KW-1185">Reference proteome</keyword>
<protein>
    <recommendedName>
        <fullName evidence="3">TIGR00725 family protein</fullName>
    </recommendedName>
</protein>
<dbReference type="EMBL" id="CDNC01000033">
    <property type="protein sequence ID" value="CEM62492.1"/>
    <property type="molecule type" value="Genomic_DNA"/>
</dbReference>
<dbReference type="Pfam" id="PF18306">
    <property type="entry name" value="LDcluster4"/>
    <property type="match status" value="1"/>
</dbReference>
<dbReference type="Gene3D" id="3.40.50.450">
    <property type="match status" value="1"/>
</dbReference>
<gene>
    <name evidence="1" type="ORF">TPHV1_390007</name>
</gene>
<sequence length="92" mass="9910">MNVMIVGAWDENNIEILDLAKRIGEKVAEKGWTLVSGGGSGIPFAANEGSENFNGDSIAFLYRDKATEKKELSTNAKYNVYTDMGGGMVGVF</sequence>
<evidence type="ECO:0000313" key="2">
    <source>
        <dbReference type="Proteomes" id="UP000042527"/>
    </source>
</evidence>
<dbReference type="SUPFAM" id="SSF102405">
    <property type="entry name" value="MCP/YpsA-like"/>
    <property type="match status" value="1"/>
</dbReference>